<comment type="similarity">
    <text evidence="2">Belongs to the TPS (TC 1.B.20) family.</text>
</comment>
<dbReference type="InterPro" id="IPR013686">
    <property type="entry name" value="Polypept-transport_assoc_ShlB"/>
</dbReference>
<dbReference type="GO" id="GO:0008320">
    <property type="term" value="F:protein transmembrane transporter activity"/>
    <property type="evidence" value="ECO:0007669"/>
    <property type="project" value="TreeGrafter"/>
</dbReference>
<feature type="domain" description="POTRA" evidence="9">
    <location>
        <begin position="77"/>
        <end position="152"/>
    </location>
</feature>
<evidence type="ECO:0000256" key="2">
    <source>
        <dbReference type="ARBA" id="ARBA00009055"/>
    </source>
</evidence>
<protein>
    <submittedName>
        <fullName evidence="10">Hemolysin activation/secretion protein</fullName>
    </submittedName>
</protein>
<dbReference type="InterPro" id="IPR034746">
    <property type="entry name" value="POTRA"/>
</dbReference>
<keyword evidence="6" id="KW-0653">Protein transport</keyword>
<dbReference type="InterPro" id="IPR005565">
    <property type="entry name" value="Hemolysn_activator_HlyB_C"/>
</dbReference>
<proteinExistence type="inferred from homology"/>
<keyword evidence="8" id="KW-0998">Cell outer membrane</keyword>
<dbReference type="Pfam" id="PF03865">
    <property type="entry name" value="ShlB"/>
    <property type="match status" value="1"/>
</dbReference>
<keyword evidence="3" id="KW-0813">Transport</keyword>
<keyword evidence="7" id="KW-0472">Membrane</keyword>
<organism evidence="10 11">
    <name type="scientific">Methylomicrobium album BG8</name>
    <dbReference type="NCBI Taxonomy" id="686340"/>
    <lineage>
        <taxon>Bacteria</taxon>
        <taxon>Pseudomonadati</taxon>
        <taxon>Pseudomonadota</taxon>
        <taxon>Gammaproteobacteria</taxon>
        <taxon>Methylococcales</taxon>
        <taxon>Methylococcaceae</taxon>
        <taxon>Methylomicrobium</taxon>
    </lineage>
</organism>
<dbReference type="GO" id="GO:0009279">
    <property type="term" value="C:cell outer membrane"/>
    <property type="evidence" value="ECO:0007669"/>
    <property type="project" value="UniProtKB-SubCell"/>
</dbReference>
<dbReference type="Pfam" id="PF08479">
    <property type="entry name" value="POTRA_2"/>
    <property type="match status" value="1"/>
</dbReference>
<dbReference type="PANTHER" id="PTHR34597">
    <property type="entry name" value="SLR1661 PROTEIN"/>
    <property type="match status" value="1"/>
</dbReference>
<evidence type="ECO:0000256" key="6">
    <source>
        <dbReference type="ARBA" id="ARBA00022927"/>
    </source>
</evidence>
<comment type="subcellular location">
    <subcellularLocation>
        <location evidence="1">Cell outer membrane</location>
    </subcellularLocation>
</comment>
<dbReference type="EMBL" id="CM001475">
    <property type="protein sequence ID" value="EIC28952.1"/>
    <property type="molecule type" value="Genomic_DNA"/>
</dbReference>
<evidence type="ECO:0000256" key="8">
    <source>
        <dbReference type="ARBA" id="ARBA00023237"/>
    </source>
</evidence>
<dbReference type="AlphaFoldDB" id="H8GHW8"/>
<evidence type="ECO:0000313" key="10">
    <source>
        <dbReference type="EMBL" id="EIC28952.1"/>
    </source>
</evidence>
<evidence type="ECO:0000256" key="4">
    <source>
        <dbReference type="ARBA" id="ARBA00022452"/>
    </source>
</evidence>
<evidence type="ECO:0000256" key="3">
    <source>
        <dbReference type="ARBA" id="ARBA00022448"/>
    </source>
</evidence>
<dbReference type="GO" id="GO:0098046">
    <property type="term" value="C:type V protein secretion system complex"/>
    <property type="evidence" value="ECO:0007669"/>
    <property type="project" value="TreeGrafter"/>
</dbReference>
<dbReference type="PANTHER" id="PTHR34597:SF6">
    <property type="entry name" value="BLR6126 PROTEIN"/>
    <property type="match status" value="1"/>
</dbReference>
<dbReference type="GO" id="GO:0046819">
    <property type="term" value="P:protein secretion by the type V secretion system"/>
    <property type="evidence" value="ECO:0007669"/>
    <property type="project" value="TreeGrafter"/>
</dbReference>
<keyword evidence="11" id="KW-1185">Reference proteome</keyword>
<dbReference type="PROSITE" id="PS51779">
    <property type="entry name" value="POTRA"/>
    <property type="match status" value="1"/>
</dbReference>
<dbReference type="Proteomes" id="UP000005090">
    <property type="component" value="Chromosome"/>
</dbReference>
<dbReference type="Gene3D" id="2.40.160.50">
    <property type="entry name" value="membrane protein fhac: a member of the omp85/tpsb transporter family"/>
    <property type="match status" value="1"/>
</dbReference>
<dbReference type="HOGENOM" id="CLU_021521_2_0_6"/>
<dbReference type="eggNOG" id="COG2831">
    <property type="taxonomic scope" value="Bacteria"/>
</dbReference>
<evidence type="ECO:0000259" key="9">
    <source>
        <dbReference type="PROSITE" id="PS51779"/>
    </source>
</evidence>
<dbReference type="RefSeq" id="WP_005370426.1">
    <property type="nucleotide sequence ID" value="NZ_CM001475.1"/>
</dbReference>
<evidence type="ECO:0000256" key="5">
    <source>
        <dbReference type="ARBA" id="ARBA00022692"/>
    </source>
</evidence>
<evidence type="ECO:0000256" key="1">
    <source>
        <dbReference type="ARBA" id="ARBA00004442"/>
    </source>
</evidence>
<keyword evidence="4" id="KW-1134">Transmembrane beta strand</keyword>
<gene>
    <name evidence="10" type="ORF">Metal_1136</name>
</gene>
<dbReference type="STRING" id="686340.Metal_1136"/>
<keyword evidence="5" id="KW-0812">Transmembrane</keyword>
<dbReference type="InterPro" id="IPR051544">
    <property type="entry name" value="TPS_OM_transporter"/>
</dbReference>
<accession>H8GHW8</accession>
<evidence type="ECO:0000256" key="7">
    <source>
        <dbReference type="ARBA" id="ARBA00023136"/>
    </source>
</evidence>
<reference evidence="10 11" key="1">
    <citation type="journal article" date="2013" name="Genome Announc.">
        <title>Genome Sequence of the Obligate Gammaproteobacterial Methanotroph Methylomicrobium album Strain BG8.</title>
        <authorList>
            <person name="Kits K.D."/>
            <person name="Kalyuzhnaya M.G."/>
            <person name="Klotz M.G."/>
            <person name="Jetten M.S."/>
            <person name="Op den Camp H.J."/>
            <person name="Vuilleumier S."/>
            <person name="Bringel F."/>
            <person name="Dispirito A.A."/>
            <person name="Murrell J.C."/>
            <person name="Bruce D."/>
            <person name="Cheng J.F."/>
            <person name="Copeland A."/>
            <person name="Goodwin L."/>
            <person name="Hauser L."/>
            <person name="Lajus A."/>
            <person name="Land M.L."/>
            <person name="Lapidus A."/>
            <person name="Lucas S."/>
            <person name="Medigue C."/>
            <person name="Pitluck S."/>
            <person name="Woyke T."/>
            <person name="Zeytun A."/>
            <person name="Stein L.Y."/>
        </authorList>
    </citation>
    <scope>NUCLEOTIDE SEQUENCE [LARGE SCALE GENOMIC DNA]</scope>
    <source>
        <strain evidence="10 11">BG8</strain>
    </source>
</reference>
<sequence>MRLLNHKFAKGAAVFGVLWASNSTSVEAQSQQIPGAIQPGQIEKQLKAIPTPKADTPALKVIPEQPIPSATDGDIAFELKDVTFSGGTVYPEAELKSFFTSLLGKTVTLNQLRAAAANATVHYRNDGYVLAQVLVPKQTLQNGIVRLDIVEGHINEVRFQGDGIKDVLGLLQNYADKIRTAKPVNISAMERYLLLINDLPGINAYGSLVPSPITPGAADLVVEITQQSFSATLGFNNRLTKLLGTYRAEVYGEANNALGLQEKSYARVFQSFEDKMTVLSLGEDLPLFNEGTRLSLMLNQVWSNTSLFNIANGLNSHLVSLNIGLAHPLLRSRNSNLSVRGSFSMVDSTSSSDFFNETITSDRIRSFRAGLTYDLADSWRGINMVDLELSQGINALGARDPSDTERAAGTAKLSAAQGEVDYVKTNIYLARLQAIAPQWSFLAAFQGQYTEDVLLAPEQFSLGGEQFLRAYDPSEFIGDKGFATKAELRYTFTPFANADMTLYGFHDYGEVHYNYDRPGIAVHAAGVGMRMTVTRYFSGYVEGAKPLHPEQSTELNKDMRLFGGFKLTF</sequence>
<dbReference type="Gene3D" id="3.10.20.310">
    <property type="entry name" value="membrane protein fhac"/>
    <property type="match status" value="1"/>
</dbReference>
<name>H8GHW8_METAL</name>
<evidence type="ECO:0000313" key="11">
    <source>
        <dbReference type="Proteomes" id="UP000005090"/>
    </source>
</evidence>